<dbReference type="RefSeq" id="WP_101342776.1">
    <property type="nucleotide sequence ID" value="NZ_PJAI02000044.1"/>
</dbReference>
<gene>
    <name evidence="1" type="ORF">CWS31_017000</name>
</gene>
<protein>
    <submittedName>
        <fullName evidence="1">Uncharacterized protein</fullName>
    </submittedName>
</protein>
<comment type="caution">
    <text evidence="1">The sequence shown here is derived from an EMBL/GenBank/DDBJ whole genome shotgun (WGS) entry which is preliminary data.</text>
</comment>
<evidence type="ECO:0000313" key="1">
    <source>
        <dbReference type="EMBL" id="TYK64183.1"/>
    </source>
</evidence>
<evidence type="ECO:0000313" key="2">
    <source>
        <dbReference type="Proteomes" id="UP000815846"/>
    </source>
</evidence>
<sequence length="138" mass="16016">MAFAPSSLILANYFLPLSKALCFKETMEFIRRFLTLKPIKKWFSKNSTFGIITPNGWIGRPYDNHHQLSSIEYSENKVLIKIKGGHIFIVTQPLKLSKLDNNLTIAGFNKLEHKYEFLSKPRCNIYESGEMTFVKLRI</sequence>
<reference evidence="1 2" key="1">
    <citation type="submission" date="2019-08" db="EMBL/GenBank/DDBJ databases">
        <title>Microbe sample from Colwellia echini.</title>
        <authorList>
            <person name="Christiansen L."/>
            <person name="Pathiraja D."/>
            <person name="Schultz-Johansen M."/>
            <person name="Choi I.-G."/>
            <person name="Stougaard P."/>
        </authorList>
    </citation>
    <scope>NUCLEOTIDE SEQUENCE [LARGE SCALE GENOMIC DNA]</scope>
    <source>
        <strain evidence="1 2">A3</strain>
    </source>
</reference>
<proteinExistence type="predicted"/>
<name>A0ABY3MSM3_9GAMM</name>
<organism evidence="1 2">
    <name type="scientific">Colwellia echini</name>
    <dbReference type="NCBI Taxonomy" id="1982103"/>
    <lineage>
        <taxon>Bacteria</taxon>
        <taxon>Pseudomonadati</taxon>
        <taxon>Pseudomonadota</taxon>
        <taxon>Gammaproteobacteria</taxon>
        <taxon>Alteromonadales</taxon>
        <taxon>Colwelliaceae</taxon>
        <taxon>Colwellia</taxon>
    </lineage>
</organism>
<accession>A0ABY3MSM3</accession>
<dbReference type="EMBL" id="PJAI02000044">
    <property type="protein sequence ID" value="TYK64183.1"/>
    <property type="molecule type" value="Genomic_DNA"/>
</dbReference>
<dbReference type="Proteomes" id="UP000815846">
    <property type="component" value="Unassembled WGS sequence"/>
</dbReference>
<keyword evidence="2" id="KW-1185">Reference proteome</keyword>